<proteinExistence type="predicted"/>
<sequence>MRPKKVWSFIQAEHQVPLGWRDFKHPVPKRMKILLNFAGIKLNSDSPSIELPPPDFKPTKVYDKDRTVISILWKDLQYYYRLRNCLVHNNGLIYNARGPENIKKYAVEKGILVERNGQPEIQLNEGFNVTVCSTMGKFFDKLMSAYYSTPLPKESD</sequence>
<evidence type="ECO:0000313" key="1">
    <source>
        <dbReference type="EMBL" id="GAI07127.1"/>
    </source>
</evidence>
<dbReference type="AlphaFoldDB" id="X1KJA5"/>
<name>X1KJA5_9ZZZZ</name>
<comment type="caution">
    <text evidence="1">The sequence shown here is derived from an EMBL/GenBank/DDBJ whole genome shotgun (WGS) entry which is preliminary data.</text>
</comment>
<accession>X1KJA5</accession>
<protein>
    <submittedName>
        <fullName evidence="1">Uncharacterized protein</fullName>
    </submittedName>
</protein>
<gene>
    <name evidence="1" type="ORF">S06H3_19573</name>
</gene>
<organism evidence="1">
    <name type="scientific">marine sediment metagenome</name>
    <dbReference type="NCBI Taxonomy" id="412755"/>
    <lineage>
        <taxon>unclassified sequences</taxon>
        <taxon>metagenomes</taxon>
        <taxon>ecological metagenomes</taxon>
    </lineage>
</organism>
<reference evidence="1" key="1">
    <citation type="journal article" date="2014" name="Front. Microbiol.">
        <title>High frequency of phylogenetically diverse reductive dehalogenase-homologous genes in deep subseafloor sedimentary metagenomes.</title>
        <authorList>
            <person name="Kawai M."/>
            <person name="Futagami T."/>
            <person name="Toyoda A."/>
            <person name="Takaki Y."/>
            <person name="Nishi S."/>
            <person name="Hori S."/>
            <person name="Arai W."/>
            <person name="Tsubouchi T."/>
            <person name="Morono Y."/>
            <person name="Uchiyama I."/>
            <person name="Ito T."/>
            <person name="Fujiyama A."/>
            <person name="Inagaki F."/>
            <person name="Takami H."/>
        </authorList>
    </citation>
    <scope>NUCLEOTIDE SEQUENCE</scope>
    <source>
        <strain evidence="1">Expedition CK06-06</strain>
    </source>
</reference>
<dbReference type="EMBL" id="BARV01010033">
    <property type="protein sequence ID" value="GAI07127.1"/>
    <property type="molecule type" value="Genomic_DNA"/>
</dbReference>